<keyword evidence="4" id="KW-1185">Reference proteome</keyword>
<evidence type="ECO:0000256" key="2">
    <source>
        <dbReference type="SAM" id="SignalP"/>
    </source>
</evidence>
<feature type="region of interest" description="Disordered" evidence="1">
    <location>
        <begin position="168"/>
        <end position="275"/>
    </location>
</feature>
<dbReference type="Proteomes" id="UP001224392">
    <property type="component" value="Unassembled WGS sequence"/>
</dbReference>
<dbReference type="PROSITE" id="PS51257">
    <property type="entry name" value="PROKAR_LIPOPROTEIN"/>
    <property type="match status" value="1"/>
</dbReference>
<feature type="chain" id="PRO_5045791945" description="DUF2799 domain-containing protein" evidence="2">
    <location>
        <begin position="25"/>
        <end position="275"/>
    </location>
</feature>
<feature type="compositionally biased region" description="Low complexity" evidence="1">
    <location>
        <begin position="232"/>
        <end position="246"/>
    </location>
</feature>
<gene>
    <name evidence="3" type="ORF">MNKW57_22940</name>
</gene>
<dbReference type="Pfam" id="PF10973">
    <property type="entry name" value="DUF2799"/>
    <property type="match status" value="1"/>
</dbReference>
<protein>
    <recommendedName>
        <fullName evidence="5">DUF2799 domain-containing protein</fullName>
    </recommendedName>
</protein>
<accession>A0ABQ6M0U1</accession>
<evidence type="ECO:0008006" key="5">
    <source>
        <dbReference type="Google" id="ProtNLM"/>
    </source>
</evidence>
<evidence type="ECO:0000313" key="4">
    <source>
        <dbReference type="Proteomes" id="UP001224392"/>
    </source>
</evidence>
<name>A0ABQ6M0U1_9GAMM</name>
<dbReference type="EMBL" id="BSYJ01000004">
    <property type="protein sequence ID" value="GMG87973.1"/>
    <property type="molecule type" value="Genomic_DNA"/>
</dbReference>
<reference evidence="3 4" key="1">
    <citation type="submission" date="2023-04" db="EMBL/GenBank/DDBJ databases">
        <title>Marinobulbifer ophiurae gen. nov., sp. Nov., isolate from tissue of brittle star Ophioplocus japonicus.</title>
        <authorList>
            <person name="Kawano K."/>
            <person name="Sawayama S."/>
            <person name="Nakagawa S."/>
        </authorList>
    </citation>
    <scope>NUCLEOTIDE SEQUENCE [LARGE SCALE GENOMIC DNA]</scope>
    <source>
        <strain evidence="3 4">NKW57</strain>
    </source>
</reference>
<sequence length="275" mass="30999">MKNLTGVFARCCALGLLLVLGGCATISPEECNEGLWYERGLHDGSRGVTEGHIYKIAQACQQYGAQVDTEAWLAGREQGLESYCTPENAFRIGRVGGAYHGVCAFFGDDAFLRELYRGRSFYEREHYARDPYYGYSRYRGYADGYWVYDPFLRTRVYYSYYPNTLYRRGDTDTGADANQGAETPPTNPGDEPLPDDGEPGTDQSRPWPGERPRQEPVPERNTEVRRSGATGTRSVEPRTSSRSSTRSRPRMEPRKSAAPPPSRRRGSKESESQLR</sequence>
<evidence type="ECO:0000256" key="1">
    <source>
        <dbReference type="SAM" id="MobiDB-lite"/>
    </source>
</evidence>
<feature type="signal peptide" evidence="2">
    <location>
        <begin position="1"/>
        <end position="24"/>
    </location>
</feature>
<comment type="caution">
    <text evidence="3">The sequence shown here is derived from an EMBL/GenBank/DDBJ whole genome shotgun (WGS) entry which is preliminary data.</text>
</comment>
<dbReference type="InterPro" id="IPR021242">
    <property type="entry name" value="DUF2799"/>
</dbReference>
<feature type="compositionally biased region" description="Basic and acidic residues" evidence="1">
    <location>
        <begin position="208"/>
        <end position="226"/>
    </location>
</feature>
<evidence type="ECO:0000313" key="3">
    <source>
        <dbReference type="EMBL" id="GMG87973.1"/>
    </source>
</evidence>
<organism evidence="3 4">
    <name type="scientific">Biformimicrobium ophioploci</name>
    <dbReference type="NCBI Taxonomy" id="3036711"/>
    <lineage>
        <taxon>Bacteria</taxon>
        <taxon>Pseudomonadati</taxon>
        <taxon>Pseudomonadota</taxon>
        <taxon>Gammaproteobacteria</taxon>
        <taxon>Cellvibrionales</taxon>
        <taxon>Microbulbiferaceae</taxon>
        <taxon>Biformimicrobium</taxon>
    </lineage>
</organism>
<dbReference type="RefSeq" id="WP_285764583.1">
    <property type="nucleotide sequence ID" value="NZ_BSYJ01000004.1"/>
</dbReference>
<keyword evidence="2" id="KW-0732">Signal</keyword>
<proteinExistence type="predicted"/>